<dbReference type="OrthoDB" id="3532875at2759"/>
<gene>
    <name evidence="1" type="ORF">LY89DRAFT_782750</name>
</gene>
<sequence length="273" mass="31173">MDISNDQTGNKGSDQGYEFYLYPRQASGNSRFVLGPASEQVFERELMENNTLSEIAFPVVEIGMTTHDMGLQDPQWPQEQNWQVAMRRLGFPMSNLGLETDNMVPDAGESLETLLDYHQLDPSGEWRLATPQDFPASNTALGIRQEQPQILSAGFRADPWPKALEDYLMASRKNGCTYPEISAKMLQEFGVERSANVLQKKHRMIRERDAEENGIMQFLKGATPSLLRCLQDEMNKLDPKVMNEELRQEVWEELQRKLPKLVHTLALQTRIGN</sequence>
<keyword evidence="2" id="KW-1185">Reference proteome</keyword>
<dbReference type="InParanoid" id="A0A194X8K6"/>
<organism evidence="1 2">
    <name type="scientific">Mollisia scopiformis</name>
    <name type="common">Conifer needle endophyte fungus</name>
    <name type="synonym">Phialocephala scopiformis</name>
    <dbReference type="NCBI Taxonomy" id="149040"/>
    <lineage>
        <taxon>Eukaryota</taxon>
        <taxon>Fungi</taxon>
        <taxon>Dikarya</taxon>
        <taxon>Ascomycota</taxon>
        <taxon>Pezizomycotina</taxon>
        <taxon>Leotiomycetes</taxon>
        <taxon>Helotiales</taxon>
        <taxon>Mollisiaceae</taxon>
        <taxon>Mollisia</taxon>
    </lineage>
</organism>
<evidence type="ECO:0000313" key="2">
    <source>
        <dbReference type="Proteomes" id="UP000070700"/>
    </source>
</evidence>
<reference evidence="1 2" key="1">
    <citation type="submission" date="2015-10" db="EMBL/GenBank/DDBJ databases">
        <title>Full genome of DAOMC 229536 Phialocephala scopiformis, a fungal endophyte of spruce producing the potent anti-insectan compound rugulosin.</title>
        <authorList>
            <consortium name="DOE Joint Genome Institute"/>
            <person name="Walker A.K."/>
            <person name="Frasz S.L."/>
            <person name="Seifert K.A."/>
            <person name="Miller J.D."/>
            <person name="Mondo S.J."/>
            <person name="Labutti K."/>
            <person name="Lipzen A."/>
            <person name="Dockter R."/>
            <person name="Kennedy M."/>
            <person name="Grigoriev I.V."/>
            <person name="Spatafora J.W."/>
        </authorList>
    </citation>
    <scope>NUCLEOTIDE SEQUENCE [LARGE SCALE GENOMIC DNA]</scope>
    <source>
        <strain evidence="1 2">CBS 120377</strain>
    </source>
</reference>
<dbReference type="GeneID" id="28832342"/>
<accession>A0A194X8K6</accession>
<dbReference type="KEGG" id="psco:LY89DRAFT_782750"/>
<evidence type="ECO:0000313" key="1">
    <source>
        <dbReference type="EMBL" id="KUJ16501.1"/>
    </source>
</evidence>
<dbReference type="EMBL" id="KQ947416">
    <property type="protein sequence ID" value="KUJ16501.1"/>
    <property type="molecule type" value="Genomic_DNA"/>
</dbReference>
<dbReference type="AlphaFoldDB" id="A0A194X8K6"/>
<proteinExistence type="predicted"/>
<protein>
    <submittedName>
        <fullName evidence="1">Uncharacterized protein</fullName>
    </submittedName>
</protein>
<dbReference type="Proteomes" id="UP000070700">
    <property type="component" value="Unassembled WGS sequence"/>
</dbReference>
<name>A0A194X8K6_MOLSC</name>
<dbReference type="RefSeq" id="XP_018070856.1">
    <property type="nucleotide sequence ID" value="XM_018222616.1"/>
</dbReference>